<evidence type="ECO:0000256" key="1">
    <source>
        <dbReference type="ARBA" id="ARBA00001954"/>
    </source>
</evidence>
<evidence type="ECO:0000256" key="8">
    <source>
        <dbReference type="ARBA" id="ARBA00023204"/>
    </source>
</evidence>
<dbReference type="InterPro" id="IPR027450">
    <property type="entry name" value="AlkB-like"/>
</dbReference>
<keyword evidence="4" id="KW-0460">Magnesium</keyword>
<accession>A0A0D9AIT0</accession>
<dbReference type="RefSeq" id="WP_230623677.1">
    <property type="nucleotide sequence ID" value="NZ_JYHV01000029.1"/>
</dbReference>
<dbReference type="InterPro" id="IPR005123">
    <property type="entry name" value="Oxoglu/Fe-dep_dioxygenase_dom"/>
</dbReference>
<organism evidence="10 11">
    <name type="scientific">Stutzerimonas stutzeri</name>
    <name type="common">Pseudomonas stutzeri</name>
    <dbReference type="NCBI Taxonomy" id="316"/>
    <lineage>
        <taxon>Bacteria</taxon>
        <taxon>Pseudomonadati</taxon>
        <taxon>Pseudomonadota</taxon>
        <taxon>Gammaproteobacteria</taxon>
        <taxon>Pseudomonadales</taxon>
        <taxon>Pseudomonadaceae</taxon>
        <taxon>Stutzerimonas</taxon>
    </lineage>
</organism>
<dbReference type="GO" id="GO:0016787">
    <property type="term" value="F:hydrolase activity"/>
    <property type="evidence" value="ECO:0007669"/>
    <property type="project" value="UniProtKB-ARBA"/>
</dbReference>
<keyword evidence="8" id="KW-0234">DNA repair</keyword>
<dbReference type="GO" id="GO:0046872">
    <property type="term" value="F:metal ion binding"/>
    <property type="evidence" value="ECO:0007669"/>
    <property type="project" value="UniProtKB-KW"/>
</dbReference>
<dbReference type="FunFam" id="2.60.120.590:FF:000004">
    <property type="entry name" value="DNA oxidative demethylase ALKBH2"/>
    <property type="match status" value="1"/>
</dbReference>
<dbReference type="PANTHER" id="PTHR31212">
    <property type="entry name" value="ALPHA-KETOGLUTARATE-DEPENDENT DIOXYGENASE ALKB HOMOLOG 3"/>
    <property type="match status" value="1"/>
</dbReference>
<dbReference type="GO" id="GO:0051213">
    <property type="term" value="F:dioxygenase activity"/>
    <property type="evidence" value="ECO:0007669"/>
    <property type="project" value="UniProtKB-KW"/>
</dbReference>
<dbReference type="PANTHER" id="PTHR31212:SF4">
    <property type="entry name" value="ALPHA-KETOGLUTARATE-DEPENDENT DIOXYGENASE ALKB HOMOLOG 3"/>
    <property type="match status" value="1"/>
</dbReference>
<dbReference type="SUPFAM" id="SSF51197">
    <property type="entry name" value="Clavaminate synthase-like"/>
    <property type="match status" value="1"/>
</dbReference>
<evidence type="ECO:0000313" key="11">
    <source>
        <dbReference type="Proteomes" id="UP000032487"/>
    </source>
</evidence>
<dbReference type="InterPro" id="IPR032854">
    <property type="entry name" value="ALKBH3"/>
</dbReference>
<comment type="caution">
    <text evidence="10">The sequence shown here is derived from an EMBL/GenBank/DDBJ whole genome shotgun (WGS) entry which is preliminary data.</text>
</comment>
<keyword evidence="3" id="KW-0227">DNA damage</keyword>
<dbReference type="Proteomes" id="UP000032487">
    <property type="component" value="Unassembled WGS sequence"/>
</dbReference>
<evidence type="ECO:0000256" key="7">
    <source>
        <dbReference type="ARBA" id="ARBA00023004"/>
    </source>
</evidence>
<name>A0A0D9AIT0_STUST</name>
<dbReference type="GO" id="GO:0032451">
    <property type="term" value="F:demethylase activity"/>
    <property type="evidence" value="ECO:0007669"/>
    <property type="project" value="UniProtKB-ARBA"/>
</dbReference>
<reference evidence="10 11" key="1">
    <citation type="submission" date="2015-02" db="EMBL/GenBank/DDBJ databases">
        <title>Draft genome sequence of Pseudomonas stutzeri NT0128 isolated from wheat (Triticum turgidum) rhizosphere.</title>
        <authorList>
            <person name="Tovi N."/>
            <person name="Frenk S."/>
            <person name="Hadar Y."/>
            <person name="Minz D."/>
        </authorList>
    </citation>
    <scope>NUCLEOTIDE SEQUENCE [LARGE SCALE GENOMIC DNA]</scope>
    <source>
        <strain evidence="10 11">NT0128</strain>
    </source>
</reference>
<evidence type="ECO:0000313" key="10">
    <source>
        <dbReference type="EMBL" id="KJH80599.1"/>
    </source>
</evidence>
<keyword evidence="2" id="KW-0479">Metal-binding</keyword>
<keyword evidence="6" id="KW-0560">Oxidoreductase</keyword>
<keyword evidence="7" id="KW-0408">Iron</keyword>
<evidence type="ECO:0000256" key="2">
    <source>
        <dbReference type="ARBA" id="ARBA00022723"/>
    </source>
</evidence>
<evidence type="ECO:0000256" key="6">
    <source>
        <dbReference type="ARBA" id="ARBA00023002"/>
    </source>
</evidence>
<dbReference type="PATRIC" id="fig|316.101.peg.4008"/>
<protein>
    <submittedName>
        <fullName evidence="10">DNA repair protein</fullName>
    </submittedName>
</protein>
<proteinExistence type="predicted"/>
<dbReference type="EMBL" id="JYHV01000029">
    <property type="protein sequence ID" value="KJH80599.1"/>
    <property type="molecule type" value="Genomic_DNA"/>
</dbReference>
<dbReference type="PROSITE" id="PS51471">
    <property type="entry name" value="FE2OG_OXY"/>
    <property type="match status" value="1"/>
</dbReference>
<dbReference type="Pfam" id="PF13532">
    <property type="entry name" value="2OG-FeII_Oxy_2"/>
    <property type="match status" value="1"/>
</dbReference>
<keyword evidence="5" id="KW-0223">Dioxygenase</keyword>
<dbReference type="Gene3D" id="2.60.120.590">
    <property type="entry name" value="Alpha-ketoglutarate-dependent dioxygenase AlkB-like"/>
    <property type="match status" value="1"/>
</dbReference>
<evidence type="ECO:0000256" key="3">
    <source>
        <dbReference type="ARBA" id="ARBA00022763"/>
    </source>
</evidence>
<sequence>MNDLPQADLRYLPQWISAETADQWLEELLVQTPWSQPELKLYGRRFAMPRLVAWYGDPGARLRYSGLIHDPLSWTPLLAEIRQQVQREVDRDMNGVLLNLYRNGQDAIGWHSDDEPELGSEPLVVSLNLGATRRFDFRRKGASRIQHSIALEHGSLLVMGGPTQHYWQHQIARTRKVTEPRLNLTYRQITCEPAV</sequence>
<dbReference type="GO" id="GO:0016705">
    <property type="term" value="F:oxidoreductase activity, acting on paired donors, with incorporation or reduction of molecular oxygen"/>
    <property type="evidence" value="ECO:0007669"/>
    <property type="project" value="UniProtKB-ARBA"/>
</dbReference>
<evidence type="ECO:0000256" key="4">
    <source>
        <dbReference type="ARBA" id="ARBA00022842"/>
    </source>
</evidence>
<comment type="cofactor">
    <cofactor evidence="1">
        <name>Fe(2+)</name>
        <dbReference type="ChEBI" id="CHEBI:29033"/>
    </cofactor>
</comment>
<gene>
    <name evidence="10" type="ORF">UF78_16180</name>
</gene>
<dbReference type="GO" id="GO:0140097">
    <property type="term" value="F:catalytic activity, acting on DNA"/>
    <property type="evidence" value="ECO:0007669"/>
    <property type="project" value="UniProtKB-ARBA"/>
</dbReference>
<evidence type="ECO:0000256" key="5">
    <source>
        <dbReference type="ARBA" id="ARBA00022964"/>
    </source>
</evidence>
<dbReference type="InterPro" id="IPR037151">
    <property type="entry name" value="AlkB-like_sf"/>
</dbReference>
<dbReference type="GO" id="GO:0006307">
    <property type="term" value="P:DNA alkylation repair"/>
    <property type="evidence" value="ECO:0007669"/>
    <property type="project" value="InterPro"/>
</dbReference>
<evidence type="ECO:0000259" key="9">
    <source>
        <dbReference type="PROSITE" id="PS51471"/>
    </source>
</evidence>
<dbReference type="AlphaFoldDB" id="A0A0D9AIT0"/>
<feature type="domain" description="Fe2OG dioxygenase" evidence="9">
    <location>
        <begin position="92"/>
        <end position="190"/>
    </location>
</feature>